<proteinExistence type="predicted"/>
<gene>
    <name evidence="1" type="ORF">GNZ12_24115</name>
</gene>
<sequence length="106" mass="11102">MSEAQALIARAAFDRMIDERNEAKRACRPKIEPHGPVVTLVILPRAGGSLADIHTAADTRMGADYDRLCAETDAMLADILSAPPVGGSPFSAIAGKARGTAARADE</sequence>
<dbReference type="Proteomes" id="UP000652198">
    <property type="component" value="Unassembled WGS sequence"/>
</dbReference>
<reference evidence="1 2" key="1">
    <citation type="submission" date="2019-11" db="EMBL/GenBank/DDBJ databases">
        <title>Metabolism of dissolved organic matter in forest soils.</title>
        <authorList>
            <person name="Cyle K.T."/>
            <person name="Wilhelm R.C."/>
            <person name="Martinez C.E."/>
        </authorList>
    </citation>
    <scope>NUCLEOTIDE SEQUENCE [LARGE SCALE GENOMIC DNA]</scope>
    <source>
        <strain evidence="1 2">1N</strain>
    </source>
</reference>
<evidence type="ECO:0000313" key="1">
    <source>
        <dbReference type="EMBL" id="NPT44339.1"/>
    </source>
</evidence>
<dbReference type="EMBL" id="WOEY01000092">
    <property type="protein sequence ID" value="NPT44339.1"/>
    <property type="molecule type" value="Genomic_DNA"/>
</dbReference>
<comment type="caution">
    <text evidence="1">The sequence shown here is derived from an EMBL/GenBank/DDBJ whole genome shotgun (WGS) entry which is preliminary data.</text>
</comment>
<accession>A0ABX2BUN3</accession>
<keyword evidence="2" id="KW-1185">Reference proteome</keyword>
<dbReference type="RefSeq" id="WP_172314377.1">
    <property type="nucleotide sequence ID" value="NZ_WOEY01000092.1"/>
</dbReference>
<organism evidence="1 2">
    <name type="scientific">Paraburkholderia solitsugae</name>
    <dbReference type="NCBI Taxonomy" id="2675748"/>
    <lineage>
        <taxon>Bacteria</taxon>
        <taxon>Pseudomonadati</taxon>
        <taxon>Pseudomonadota</taxon>
        <taxon>Betaproteobacteria</taxon>
        <taxon>Burkholderiales</taxon>
        <taxon>Burkholderiaceae</taxon>
        <taxon>Paraburkholderia</taxon>
    </lineage>
</organism>
<name>A0ABX2BUN3_9BURK</name>
<protein>
    <submittedName>
        <fullName evidence="1">Uncharacterized protein</fullName>
    </submittedName>
</protein>
<evidence type="ECO:0000313" key="2">
    <source>
        <dbReference type="Proteomes" id="UP000652198"/>
    </source>
</evidence>